<evidence type="ECO:0000259" key="1">
    <source>
        <dbReference type="SMART" id="SM00860"/>
    </source>
</evidence>
<dbReference type="Pfam" id="PF09346">
    <property type="entry name" value="SMI1_KNR4"/>
    <property type="match status" value="1"/>
</dbReference>
<gene>
    <name evidence="3" type="ORF">C5Y93_16295</name>
    <name evidence="2" type="ORF">C5Y98_30225</name>
</gene>
<dbReference type="RefSeq" id="WP_105336492.1">
    <property type="nucleotide sequence ID" value="NZ_PUHZ01000016.1"/>
</dbReference>
<evidence type="ECO:0000313" key="4">
    <source>
        <dbReference type="Proteomes" id="UP000237819"/>
    </source>
</evidence>
<name>A0A2S8F3D1_9BACT</name>
<reference evidence="4 5" key="1">
    <citation type="submission" date="2018-02" db="EMBL/GenBank/DDBJ databases">
        <title>Comparative genomes isolates from brazilian mangrove.</title>
        <authorList>
            <person name="Araujo J.E."/>
            <person name="Taketani R.G."/>
            <person name="Silva M.C.P."/>
            <person name="Loureco M.V."/>
            <person name="Andreote F.D."/>
        </authorList>
    </citation>
    <scope>NUCLEOTIDE SEQUENCE [LARGE SCALE GENOMIC DNA]</scope>
    <source>
        <strain evidence="2 5">NAP PRIS-MGV</strain>
        <strain evidence="3 4">Nap-Phe MGV</strain>
    </source>
</reference>
<proteinExistence type="predicted"/>
<dbReference type="Proteomes" id="UP000239388">
    <property type="component" value="Unassembled WGS sequence"/>
</dbReference>
<dbReference type="Proteomes" id="UP000237819">
    <property type="component" value="Unassembled WGS sequence"/>
</dbReference>
<accession>A0A2S8F3D1</accession>
<dbReference type="InterPro" id="IPR037883">
    <property type="entry name" value="Knr4/Smi1-like_sf"/>
</dbReference>
<dbReference type="SMART" id="SM00860">
    <property type="entry name" value="SMI1_KNR4"/>
    <property type="match status" value="1"/>
</dbReference>
<dbReference type="SUPFAM" id="SSF160631">
    <property type="entry name" value="SMI1/KNR4-like"/>
    <property type="match status" value="1"/>
</dbReference>
<dbReference type="InterPro" id="IPR018958">
    <property type="entry name" value="Knr4/Smi1-like_dom"/>
</dbReference>
<comment type="caution">
    <text evidence="2">The sequence shown here is derived from an EMBL/GenBank/DDBJ whole genome shotgun (WGS) entry which is preliminary data.</text>
</comment>
<dbReference type="EMBL" id="PUIB01000030">
    <property type="protein sequence ID" value="PQO26659.1"/>
    <property type="molecule type" value="Genomic_DNA"/>
</dbReference>
<dbReference type="EMBL" id="PUHZ01000016">
    <property type="protein sequence ID" value="PQO45092.1"/>
    <property type="molecule type" value="Genomic_DNA"/>
</dbReference>
<evidence type="ECO:0000313" key="2">
    <source>
        <dbReference type="EMBL" id="PQO26659.1"/>
    </source>
</evidence>
<sequence length="178" mass="19606">MKYVGKFGFQSKYGPCDEAALAAFESTLPEGRLPDEYKAFLREWNGGEFDLELAREGDAYKFIGFSIIGDDFDGDANDAGLVDFLVGLFDPESIDDLRKGSHAHGFRDAVPSSYLSIGRSNLTTSQVCLSVAGPDFGAVYYWGGEPWPDEPSPTTDYLFPVAADFAAFWDRIQIVVQD</sequence>
<evidence type="ECO:0000313" key="5">
    <source>
        <dbReference type="Proteomes" id="UP000239388"/>
    </source>
</evidence>
<dbReference type="AlphaFoldDB" id="A0A2S8F3D1"/>
<evidence type="ECO:0000313" key="3">
    <source>
        <dbReference type="EMBL" id="PQO45092.1"/>
    </source>
</evidence>
<dbReference type="OrthoDB" id="287420at2"/>
<organism evidence="2 5">
    <name type="scientific">Blastopirellula marina</name>
    <dbReference type="NCBI Taxonomy" id="124"/>
    <lineage>
        <taxon>Bacteria</taxon>
        <taxon>Pseudomonadati</taxon>
        <taxon>Planctomycetota</taxon>
        <taxon>Planctomycetia</taxon>
        <taxon>Pirellulales</taxon>
        <taxon>Pirellulaceae</taxon>
        <taxon>Blastopirellula</taxon>
    </lineage>
</organism>
<protein>
    <recommendedName>
        <fullName evidence="1">Knr4/Smi1-like domain-containing protein</fullName>
    </recommendedName>
</protein>
<dbReference type="Gene3D" id="3.40.1580.10">
    <property type="entry name" value="SMI1/KNR4-like"/>
    <property type="match status" value="1"/>
</dbReference>
<feature type="domain" description="Knr4/Smi1-like" evidence="1">
    <location>
        <begin position="15"/>
        <end position="87"/>
    </location>
</feature>